<evidence type="ECO:0000259" key="4">
    <source>
        <dbReference type="Pfam" id="PF14870"/>
    </source>
</evidence>
<accession>A0A0U2JK06</accession>
<dbReference type="Proteomes" id="UP000068447">
    <property type="component" value="Chromosome"/>
</dbReference>
<dbReference type="GO" id="GO:0015979">
    <property type="term" value="P:photosynthesis"/>
    <property type="evidence" value="ECO:0007669"/>
    <property type="project" value="UniProtKB-KW"/>
</dbReference>
<dbReference type="EMBL" id="CP013650">
    <property type="protein sequence ID" value="ALT00407.1"/>
    <property type="molecule type" value="Genomic_DNA"/>
</dbReference>
<dbReference type="Pfam" id="PF14870">
    <property type="entry name" value="PSII_BNR"/>
    <property type="match status" value="1"/>
</dbReference>
<dbReference type="SUPFAM" id="SSF50939">
    <property type="entry name" value="Sialidases"/>
    <property type="match status" value="1"/>
</dbReference>
<evidence type="ECO:0000313" key="6">
    <source>
        <dbReference type="Proteomes" id="UP000068447"/>
    </source>
</evidence>
<protein>
    <recommendedName>
        <fullName evidence="4">Photosynthesis system II assembly factor Ycf48/Hcf136-like domain-containing protein</fullName>
    </recommendedName>
</protein>
<evidence type="ECO:0000313" key="5">
    <source>
        <dbReference type="EMBL" id="ALT00407.1"/>
    </source>
</evidence>
<gene>
    <name evidence="5" type="ORF">AT746_09520</name>
</gene>
<evidence type="ECO:0000256" key="1">
    <source>
        <dbReference type="ARBA" id="ARBA00022531"/>
    </source>
</evidence>
<dbReference type="InterPro" id="IPR036278">
    <property type="entry name" value="Sialidase_sf"/>
</dbReference>
<keyword evidence="2" id="KW-0604">Photosystem II</keyword>
<dbReference type="AlphaFoldDB" id="A0A0U2JK06"/>
<keyword evidence="3" id="KW-0732">Signal</keyword>
<dbReference type="KEGG" id="lal:AT746_09520"/>
<feature type="chain" id="PRO_5006830894" description="Photosynthesis system II assembly factor Ycf48/Hcf136-like domain-containing protein" evidence="3">
    <location>
        <begin position="22"/>
        <end position="331"/>
    </location>
</feature>
<dbReference type="OrthoDB" id="9813892at2"/>
<dbReference type="Gene3D" id="2.130.10.10">
    <property type="entry name" value="YVTN repeat-like/Quinoprotein amine dehydrogenase"/>
    <property type="match status" value="1"/>
</dbReference>
<feature type="domain" description="Photosynthesis system II assembly factor Ycf48/Hcf136-like" evidence="4">
    <location>
        <begin position="33"/>
        <end position="116"/>
    </location>
</feature>
<evidence type="ECO:0000256" key="2">
    <source>
        <dbReference type="ARBA" id="ARBA00023276"/>
    </source>
</evidence>
<keyword evidence="6" id="KW-1185">Reference proteome</keyword>
<proteinExistence type="predicted"/>
<dbReference type="CDD" id="cd15482">
    <property type="entry name" value="Sialidase_non-viral"/>
    <property type="match status" value="1"/>
</dbReference>
<dbReference type="GO" id="GO:0009523">
    <property type="term" value="C:photosystem II"/>
    <property type="evidence" value="ECO:0007669"/>
    <property type="project" value="UniProtKB-KW"/>
</dbReference>
<dbReference type="InterPro" id="IPR028203">
    <property type="entry name" value="PSII_CF48-like_dom"/>
</dbReference>
<dbReference type="InterPro" id="IPR015943">
    <property type="entry name" value="WD40/YVTN_repeat-like_dom_sf"/>
</dbReference>
<keyword evidence="1" id="KW-0602">Photosynthesis</keyword>
<evidence type="ECO:0000256" key="3">
    <source>
        <dbReference type="SAM" id="SignalP"/>
    </source>
</evidence>
<dbReference type="PANTHER" id="PTHR47199:SF2">
    <property type="entry name" value="PHOTOSYSTEM II STABILITY_ASSEMBLY FACTOR HCF136, CHLOROPLASTIC"/>
    <property type="match status" value="1"/>
</dbReference>
<dbReference type="STRING" id="1526571.AT746_09520"/>
<name>A0A0U2JK06_9ALTE</name>
<feature type="signal peptide" evidence="3">
    <location>
        <begin position="1"/>
        <end position="21"/>
    </location>
</feature>
<organism evidence="5 6">
    <name type="scientific">Lacimicrobium alkaliphilum</name>
    <dbReference type="NCBI Taxonomy" id="1526571"/>
    <lineage>
        <taxon>Bacteria</taxon>
        <taxon>Pseudomonadati</taxon>
        <taxon>Pseudomonadota</taxon>
        <taxon>Gammaproteobacteria</taxon>
        <taxon>Alteromonadales</taxon>
        <taxon>Alteromonadaceae</taxon>
        <taxon>Lacimicrobium</taxon>
    </lineage>
</organism>
<reference evidence="5 6" key="1">
    <citation type="submission" date="2015-12" db="EMBL/GenBank/DDBJ databases">
        <title>Complete genome of Lacimicrobium alkaliphilum KCTC 32984.</title>
        <authorList>
            <person name="Kim S.-G."/>
            <person name="Lee Y.-J."/>
        </authorList>
    </citation>
    <scope>NUCLEOTIDE SEQUENCE [LARGE SCALE GENOMIC DNA]</scope>
    <source>
        <strain evidence="5 6">YelD216</strain>
    </source>
</reference>
<dbReference type="PANTHER" id="PTHR47199">
    <property type="entry name" value="PHOTOSYSTEM II STABILITY/ASSEMBLY FACTOR HCF136, CHLOROPLASTIC"/>
    <property type="match status" value="1"/>
</dbReference>
<dbReference type="RefSeq" id="WP_082633400.1">
    <property type="nucleotide sequence ID" value="NZ_CP013650.1"/>
</dbReference>
<sequence length="331" mass="37059">MKKNILPLFAAVLIFSTTATSDVTPQASFQAPLANKSLLLDISQIGQTQRLIAVGERGHILISEDGQSWQQKQVPVTATLTAVFARDNHIWVVGHDAVILYSDDGGESWQIQNFEPELQKPLMDVLFFDDRHGIAIGAYGLFYRTEDGGQSWNKEAHISLLNEMDVEYLESLKEEDINLYESEMEAILPHLNRVSVAGDKLLLAGEAGTLAVSEDKGQSWQRMDVDYYGSFFDIQQMTDGRIFAAGLRGNLFEYVDEQWQEIETGISSTLNSIVRIEGKAPLIVANKGYYLWLEEPLRAEQTDDEEALVNAVLFNDKLLVVTEAGIQELQK</sequence>